<comment type="caution">
    <text evidence="3">The sequence shown here is derived from an EMBL/GenBank/DDBJ whole genome shotgun (WGS) entry which is preliminary data.</text>
</comment>
<protein>
    <submittedName>
        <fullName evidence="3">Homospermidine synthase</fullName>
    </submittedName>
</protein>
<dbReference type="Pfam" id="PF03435">
    <property type="entry name" value="Sacchrp_dh_NADP"/>
    <property type="match status" value="1"/>
</dbReference>
<dbReference type="Pfam" id="PF16653">
    <property type="entry name" value="Sacchrp_dh_C"/>
    <property type="match status" value="1"/>
</dbReference>
<dbReference type="Gene3D" id="3.40.50.720">
    <property type="entry name" value="NAD(P)-binding Rossmann-like Domain"/>
    <property type="match status" value="1"/>
</dbReference>
<sequence>MKHAAFAGRLVMLGFGSIGEGVLPLILRHIDMPKDRIEIVTADERGVAIAAEYGIAHTVLPLTRENYETVLRARLSKGDFLLNLSVDVSSVALIMLCREIGALYLDTCIEPWAGGYTDPTLTPSQRSNYALRESALALKNGAGPTAVTTHGANPGLVSHFVKQALLDIARDTGHDTAVPANREGWAKLAADLGVKVIHIAERDTQVAAGRPKRRGEFVNTWSIDGFTGEGCQPAELGWGTHEKAMPADGKRHDFGCDAAIYLMRPGASTRVRSWTPLEGPMHSFLITHNESISLADYYTLRDDKGAVVYRPTAHYAYHPCDDAVLSVHEFAGRNWELQAEKRLMMEEITSGMDELGVLLMGHAKGAYWYGSRLTIEEARKLCPHNNATSLQVCVAVLAGMVHAIENPNAGVLEADELDHARALEICLPYLGEMAGVYSDWTPLQDRGALFPEEVDTACPWQFANFRVT</sequence>
<feature type="domain" description="Saccharopine dehydrogenase-like C-terminal" evidence="2">
    <location>
        <begin position="151"/>
        <end position="434"/>
    </location>
</feature>
<accession>A0A9X9XCB5</accession>
<dbReference type="EMBL" id="JAAEDL010000011">
    <property type="protein sequence ID" value="MBR0681351.1"/>
    <property type="molecule type" value="Genomic_DNA"/>
</dbReference>
<gene>
    <name evidence="3" type="ORF">GXW74_12720</name>
</gene>
<reference evidence="3" key="2">
    <citation type="journal article" date="2021" name="Syst. Appl. Microbiol.">
        <title>Roseomonas hellenica sp. nov., isolated from roots of wild-growing Alkanna tinctoria.</title>
        <authorList>
            <person name="Rat A."/>
            <person name="Naranjo H.D."/>
            <person name="Lebbe L."/>
            <person name="Cnockaert M."/>
            <person name="Krigas N."/>
            <person name="Grigoriadou K."/>
            <person name="Maloupa E."/>
            <person name="Willems A."/>
        </authorList>
    </citation>
    <scope>NUCLEOTIDE SEQUENCE</scope>
    <source>
        <strain evidence="3">LMG 31228</strain>
    </source>
</reference>
<organism evidence="3 4">
    <name type="scientific">Neoroseomonas eburnea</name>
    <dbReference type="NCBI Taxonomy" id="1346889"/>
    <lineage>
        <taxon>Bacteria</taxon>
        <taxon>Pseudomonadati</taxon>
        <taxon>Pseudomonadota</taxon>
        <taxon>Alphaproteobacteria</taxon>
        <taxon>Acetobacterales</taxon>
        <taxon>Acetobacteraceae</taxon>
        <taxon>Neoroseomonas</taxon>
    </lineage>
</organism>
<dbReference type="InterPro" id="IPR023181">
    <property type="entry name" value="Homospermid_syn-like_C"/>
</dbReference>
<dbReference type="Gene3D" id="3.30.360.30">
    <property type="entry name" value="homospermidine synthase like"/>
    <property type="match status" value="1"/>
</dbReference>
<keyword evidence="4" id="KW-1185">Reference proteome</keyword>
<dbReference type="InterPro" id="IPR032095">
    <property type="entry name" value="Sacchrp_dh-like_C"/>
</dbReference>
<proteinExistence type="predicted"/>
<name>A0A9X9XCB5_9PROT</name>
<evidence type="ECO:0000259" key="2">
    <source>
        <dbReference type="Pfam" id="PF16653"/>
    </source>
</evidence>
<feature type="domain" description="Saccharopine dehydrogenase NADP binding" evidence="1">
    <location>
        <begin position="11"/>
        <end position="145"/>
    </location>
</feature>
<dbReference type="Proteomes" id="UP001138709">
    <property type="component" value="Unassembled WGS sequence"/>
</dbReference>
<reference evidence="3" key="1">
    <citation type="submission" date="2020-01" db="EMBL/GenBank/DDBJ databases">
        <authorList>
            <person name="Rat A."/>
        </authorList>
    </citation>
    <scope>NUCLEOTIDE SEQUENCE</scope>
    <source>
        <strain evidence="3">LMG 31228</strain>
    </source>
</reference>
<dbReference type="InterPro" id="IPR005097">
    <property type="entry name" value="Sacchrp_dh_NADP-bd"/>
</dbReference>
<dbReference type="RefSeq" id="WP_211846884.1">
    <property type="nucleotide sequence ID" value="NZ_JAAEDL010000011.1"/>
</dbReference>
<dbReference type="AlphaFoldDB" id="A0A9X9XCB5"/>
<evidence type="ECO:0000259" key="1">
    <source>
        <dbReference type="Pfam" id="PF03435"/>
    </source>
</evidence>
<evidence type="ECO:0000313" key="3">
    <source>
        <dbReference type="EMBL" id="MBR0681351.1"/>
    </source>
</evidence>
<evidence type="ECO:0000313" key="4">
    <source>
        <dbReference type="Proteomes" id="UP001138709"/>
    </source>
</evidence>